<dbReference type="CDD" id="cd13243">
    <property type="entry name" value="PH_PLEKHG1_G2_G3"/>
    <property type="match status" value="1"/>
</dbReference>
<feature type="region of interest" description="Disordered" evidence="2">
    <location>
        <begin position="106"/>
        <end position="141"/>
    </location>
</feature>
<feature type="region of interest" description="Disordered" evidence="2">
    <location>
        <begin position="1660"/>
        <end position="1682"/>
    </location>
</feature>
<dbReference type="PROSITE" id="PS50010">
    <property type="entry name" value="DH_2"/>
    <property type="match status" value="1"/>
</dbReference>
<feature type="region of interest" description="Disordered" evidence="2">
    <location>
        <begin position="1725"/>
        <end position="1849"/>
    </location>
</feature>
<sequence length="2303" mass="250311">MYPRRSPAKVSTSCDSSTPCLRGRAEAARESPATKQFLPHYAEVRITRHAIDRPLPDERAVKRPSSVSSLSSIVGRMTSSERASRGSCTSVNTLCSDSDRAASLSSSASSASLQDGHSSSSSSSLPYGTVPAYPSSPQRNGSDISLDLTPLYQLPAGGSPAPLPVAPKLSRLERVALEIVETEQAYVRDLKSMVEDYLGCIIDSGDLPLKPDEVSTLFCNIEDIYEFNSELLEDLERSPHAVAIAECFVERSEAFDIYTLYCMNYPNSVAVLRDCMMNKSLVHFFQERQTTLCHSLPLETYLLKPVQRILKYHLLLQELAKHFDKSDPGYEVVEDAIITMTAVAWYINDMKRKQEHAVRLQEIESLLTNWTGPDLSGFGELVLEGSFRVQRVKKERAFFLFDKMLLIAKKRLAHFIYSTHIFCCNLLLVESMKDPLCFKLSDQTIPKQQHIVQTKNQEEKRLWLHYLKRLIVENHPASLPQKARQVLGDSCQSPKFDQDDFKSPRCDEYHRGRRQSEPLELIYTPEKAKKSLPMLLEGNLSHRRGRRQSAPTKDFETAFHVSLKASSEGELCPGADSVASSGSTSTLASSVIEVEAVGKRPDPCVGLEDDDDLSPLSPPPTLSITEEIMQFINESRAREGMTELNRDLDFPLNKALENQTTEDPPCPVSQQGNGQPLAAPEVETYESQALRPHSLGGKTIMEDQTLPQSLAGEFLEEGCCEEGESTPLPDHVMEETPQQSSASLGETQEVGEKNTSEAEDEQTVKTTTPLPPVGFPEKQEEEPTLDWHHEDKPPGSPLSLLTGPEGNTQTPLAPKKESQFTKSDIIEKIRSYYEAAEAEAGQAAGCDGNHPPRRNSLALVIPAGLVKESVSRFAVFSHQNSLCDSESGRSDKGAEPEDESELPSPLQTVPGRGEDIHSLVCFSLPTDGSETLEEEQVQAQEHREPAMEQCSQAEPCCDTHCAELVEACQERAREILGSAVGTRRETITNMVNNINEEQTCSDEAAREFTNDQKTDNDHRSSPSDLDVEPEQSQNESIVSLPTSQMAPVVKAGWGRTHNGNLDVLPSQIKVGNWSRQCKMVSSSQTLYEGVAVADVAAIGLFEASPTDPSLVENSERILNKVQMLARMYSAKASSMKVPLHHKRACSVGRAPWAPVIRQGSSAKAHPPPQHQEDKRTLKTAQNETTGYQETTSVSSKPQLFGHILVREQLSPSYRQQETACYVSRPRDNVSVLGSMSGALPSSPPRITPPNKDQAGHEEMATAALEEKPMDDQPEEVHSEADIGRPNPKMVSPIQGGPVQGLGMEDTGDSRPVTPEWSVNVSRSRPEQRGLQLYSITEDLGSIGAFSDLCSEIKIPSENGKAAALDTSIEEQAPEPETCQMTRPNTNSVKNDRLFQYGPETGSTPHVTLVNESKAESSKEMSGEETLDFGDVAPKVSPTPPQQMWPTEESNHLSCCPPQSSMAGAMEESHTSSQMVEESHTSSQMVEESHTSSQMVEESHTSSQMVEESHTSSQMVEESHTSSQMVEESHTSSQMVEESHTSSQMVEESHTSSQMVEESHVVEDFKGSSTKNLVHSPPSPELQSSDILPNFTSQRPPNLHLPTTIGRRSHPMRWNASNAATLPSQRLPPAPLRSIEPGLDLPVQSHANHLPSLPSLARSAILPPGVGRPTDAKPPAYSASLRHRSPSPIRGFLCSSPKPSALTKALAASCISQSISQCLAKKNASLQGQASPPPGSTAPFSPTASPLRVRSPSPRLNSSPWSLGHAQASHSKDGSQAPNFPPSPLQSSPSPAMSLPPYAHQRSVSPAPPANTSYSSPRPSPAVPDQGHHAVCNGNNNNNNNITNNRGWAAMHRKPPLGSAGSCTPYPNEPRLGGSPHTHNRVARPFSASEPSSRVQSPSTCPSPFSRICSPPPGLNHTRICSPPPGLNHTRICSPPPGLNHTRICSPPPGLNHTSLTMNKPTPRSPRTGEASPFNHLGLYLDFPRASSACSSGLTSPRITSPPPIGVPASMWGVPAPQPWSAKSASPSSSVATPTWRDGFSPAPSFRRSSSTPPNPPSRFSPCSQSPGDTKLSGLPSPVLTSCPPSPFRSSRRSWLEGGGHMSVGSEQESGLTSPRGGCFSYGDSFNSSPICPSSRALSPIRLAPGKSTRGGQHFTSIAWPDVQELLTRYDGGDSPGASPPASPVWPSDKWGNPELREDSCRSHLICAYVPRVSSAPETAVQYPHRSKPEPEDISSTQVARGTMKTSYSTTVNLQIAGSGRITSFSNAQVSLTQSLTPVVDSQGIRRVSINACNLTLPQNYRRL</sequence>
<dbReference type="PANTHER" id="PTHR45924:SF3">
    <property type="entry name" value="PLECKSTRIN HOMOLOGY DOMAIN-CONTAINING FAMILY G MEMBER 2"/>
    <property type="match status" value="1"/>
</dbReference>
<feature type="region of interest" description="Disordered" evidence="2">
    <location>
        <begin position="49"/>
        <end position="90"/>
    </location>
</feature>
<dbReference type="InterPro" id="IPR011993">
    <property type="entry name" value="PH-like_dom_sf"/>
</dbReference>
<evidence type="ECO:0000256" key="2">
    <source>
        <dbReference type="SAM" id="MobiDB-lite"/>
    </source>
</evidence>
<feature type="region of interest" description="Disordered" evidence="2">
    <location>
        <begin position="2220"/>
        <end position="2241"/>
    </location>
</feature>
<feature type="compositionally biased region" description="Polar residues" evidence="2">
    <location>
        <begin position="77"/>
        <end position="90"/>
    </location>
</feature>
<feature type="region of interest" description="Disordered" evidence="2">
    <location>
        <begin position="2016"/>
        <end position="2115"/>
    </location>
</feature>
<dbReference type="InterPro" id="IPR043324">
    <property type="entry name" value="PH_PLEKHG1_G2_G3"/>
</dbReference>
<dbReference type="GO" id="GO:0005829">
    <property type="term" value="C:cytosol"/>
    <property type="evidence" value="ECO:0007669"/>
    <property type="project" value="UniProtKB-ARBA"/>
</dbReference>
<feature type="region of interest" description="Disordered" evidence="2">
    <location>
        <begin position="882"/>
        <end position="910"/>
    </location>
</feature>
<evidence type="ECO:0000259" key="3">
    <source>
        <dbReference type="PROSITE" id="PS50003"/>
    </source>
</evidence>
<dbReference type="Gene3D" id="2.30.29.30">
    <property type="entry name" value="Pleckstrin-homology domain (PH domain)/Phosphotyrosine-binding domain (PTB)"/>
    <property type="match status" value="1"/>
</dbReference>
<feature type="compositionally biased region" description="Polar residues" evidence="2">
    <location>
        <begin position="1470"/>
        <end position="1555"/>
    </location>
</feature>
<feature type="compositionally biased region" description="Low complexity" evidence="2">
    <location>
        <begin position="106"/>
        <end position="125"/>
    </location>
</feature>
<feature type="region of interest" description="Disordered" evidence="2">
    <location>
        <begin position="1235"/>
        <end position="1257"/>
    </location>
</feature>
<feature type="compositionally biased region" description="Low complexity" evidence="2">
    <location>
        <begin position="1784"/>
        <end position="1796"/>
    </location>
</feature>
<feature type="compositionally biased region" description="Basic and acidic residues" evidence="2">
    <location>
        <begin position="49"/>
        <end position="61"/>
    </location>
</feature>
<dbReference type="InterPro" id="IPR000219">
    <property type="entry name" value="DH_dom"/>
</dbReference>
<feature type="compositionally biased region" description="Low complexity" evidence="2">
    <location>
        <begin position="1832"/>
        <end position="1844"/>
    </location>
</feature>
<protein>
    <recommendedName>
        <fullName evidence="7">Pleckstrin homology domain-containing family G member 2</fullName>
    </recommendedName>
</protein>
<feature type="region of interest" description="Disordered" evidence="2">
    <location>
        <begin position="2167"/>
        <end position="2190"/>
    </location>
</feature>
<dbReference type="PANTHER" id="PTHR45924">
    <property type="entry name" value="FI17866P1"/>
    <property type="match status" value="1"/>
</dbReference>
<feature type="domain" description="PH" evidence="3">
    <location>
        <begin position="374"/>
        <end position="472"/>
    </location>
</feature>
<feature type="compositionally biased region" description="Polar residues" evidence="2">
    <location>
        <begin position="1580"/>
        <end position="1595"/>
    </location>
</feature>
<reference evidence="5 6" key="1">
    <citation type="submission" date="2024-06" db="EMBL/GenBank/DDBJ databases">
        <authorList>
            <person name="Pan Q."/>
            <person name="Wen M."/>
            <person name="Jouanno E."/>
            <person name="Zahm M."/>
            <person name="Klopp C."/>
            <person name="Cabau C."/>
            <person name="Louis A."/>
            <person name="Berthelot C."/>
            <person name="Parey E."/>
            <person name="Roest Crollius H."/>
            <person name="Montfort J."/>
            <person name="Robinson-Rechavi M."/>
            <person name="Bouchez O."/>
            <person name="Lampietro C."/>
            <person name="Lopez Roques C."/>
            <person name="Donnadieu C."/>
            <person name="Postlethwait J."/>
            <person name="Bobe J."/>
            <person name="Verreycken H."/>
            <person name="Guiguen Y."/>
        </authorList>
    </citation>
    <scope>NUCLEOTIDE SEQUENCE [LARGE SCALE GENOMIC DNA]</scope>
    <source>
        <strain evidence="5">Up_M1</strain>
        <tissue evidence="5">Testis</tissue>
    </source>
</reference>
<feature type="compositionally biased region" description="Polar residues" evidence="2">
    <location>
        <begin position="1030"/>
        <end position="1041"/>
    </location>
</feature>
<feature type="compositionally biased region" description="Basic and acidic residues" evidence="2">
    <location>
        <begin position="1556"/>
        <end position="1565"/>
    </location>
</feature>
<feature type="region of interest" description="Disordered" evidence="2">
    <location>
        <begin position="657"/>
        <end position="686"/>
    </location>
</feature>
<dbReference type="Proteomes" id="UP001557470">
    <property type="component" value="Unassembled WGS sequence"/>
</dbReference>
<keyword evidence="6" id="KW-1185">Reference proteome</keyword>
<dbReference type="FunFam" id="1.20.900.10:FF:000019">
    <property type="entry name" value="Pleckstrin homology domain-containing family G member 1"/>
    <property type="match status" value="1"/>
</dbReference>
<dbReference type="SUPFAM" id="SSF48065">
    <property type="entry name" value="DBL homology domain (DH-domain)"/>
    <property type="match status" value="1"/>
</dbReference>
<feature type="compositionally biased region" description="Polar residues" evidence="2">
    <location>
        <begin position="9"/>
        <end position="19"/>
    </location>
</feature>
<feature type="compositionally biased region" description="Low complexity" evidence="2">
    <location>
        <begin position="2018"/>
        <end position="2051"/>
    </location>
</feature>
<feature type="compositionally biased region" description="Basic and acidic residues" evidence="2">
    <location>
        <begin position="886"/>
        <end position="895"/>
    </location>
</feature>
<feature type="compositionally biased region" description="Basic and acidic residues" evidence="2">
    <location>
        <begin position="1010"/>
        <end position="1021"/>
    </location>
</feature>
<dbReference type="SMART" id="SM00325">
    <property type="entry name" value="RhoGEF"/>
    <property type="match status" value="1"/>
</dbReference>
<dbReference type="InterPro" id="IPR035899">
    <property type="entry name" value="DBL_dom_sf"/>
</dbReference>
<feature type="compositionally biased region" description="Polar residues" evidence="2">
    <location>
        <begin position="1888"/>
        <end position="1902"/>
    </location>
</feature>
<dbReference type="InterPro" id="IPR055251">
    <property type="entry name" value="SOS1_NGEF_PH"/>
</dbReference>
<evidence type="ECO:0000313" key="6">
    <source>
        <dbReference type="Proteomes" id="UP001557470"/>
    </source>
</evidence>
<dbReference type="SMART" id="SM00233">
    <property type="entry name" value="PH"/>
    <property type="match status" value="1"/>
</dbReference>
<feature type="region of interest" description="Disordered" evidence="2">
    <location>
        <begin position="1010"/>
        <end position="1041"/>
    </location>
</feature>
<evidence type="ECO:0000259" key="4">
    <source>
        <dbReference type="PROSITE" id="PS50010"/>
    </source>
</evidence>
<comment type="caution">
    <text evidence="5">The sequence shown here is derived from an EMBL/GenBank/DDBJ whole genome shotgun (WGS) entry which is preliminary data.</text>
</comment>
<evidence type="ECO:0008006" key="7">
    <source>
        <dbReference type="Google" id="ProtNLM"/>
    </source>
</evidence>
<feature type="region of interest" description="Disordered" evidence="2">
    <location>
        <begin position="1396"/>
        <end position="1597"/>
    </location>
</feature>
<proteinExistence type="predicted"/>
<feature type="region of interest" description="Disordered" evidence="2">
    <location>
        <begin position="1872"/>
        <end position="1906"/>
    </location>
</feature>
<feature type="compositionally biased region" description="Polar residues" evidence="2">
    <location>
        <begin position="657"/>
        <end position="674"/>
    </location>
</feature>
<dbReference type="Gene3D" id="1.20.900.10">
    <property type="entry name" value="Dbl homology (DH) domain"/>
    <property type="match status" value="1"/>
</dbReference>
<dbReference type="Pfam" id="PF00621">
    <property type="entry name" value="RhoGEF"/>
    <property type="match status" value="1"/>
</dbReference>
<dbReference type="SUPFAM" id="SSF50729">
    <property type="entry name" value="PH domain-like"/>
    <property type="match status" value="1"/>
</dbReference>
<dbReference type="EMBL" id="JAGEUA010000006">
    <property type="protein sequence ID" value="KAL0972822.1"/>
    <property type="molecule type" value="Genomic_DNA"/>
</dbReference>
<feature type="domain" description="DH" evidence="4">
    <location>
        <begin position="171"/>
        <end position="350"/>
    </location>
</feature>
<dbReference type="InterPro" id="IPR001849">
    <property type="entry name" value="PH_domain"/>
</dbReference>
<dbReference type="Pfam" id="PF22697">
    <property type="entry name" value="SOS1_NGEF_PH"/>
    <property type="match status" value="1"/>
</dbReference>
<evidence type="ECO:0000256" key="1">
    <source>
        <dbReference type="ARBA" id="ARBA00022553"/>
    </source>
</evidence>
<feature type="region of interest" description="Disordered" evidence="2">
    <location>
        <begin position="719"/>
        <end position="822"/>
    </location>
</feature>
<evidence type="ECO:0000313" key="5">
    <source>
        <dbReference type="EMBL" id="KAL0972822.1"/>
    </source>
</evidence>
<accession>A0ABD0WHA4</accession>
<dbReference type="PROSITE" id="PS50003">
    <property type="entry name" value="PH_DOMAIN"/>
    <property type="match status" value="1"/>
</dbReference>
<dbReference type="CDD" id="cd00160">
    <property type="entry name" value="RhoGEF"/>
    <property type="match status" value="1"/>
</dbReference>
<organism evidence="5 6">
    <name type="scientific">Umbra pygmaea</name>
    <name type="common">Eastern mudminnow</name>
    <dbReference type="NCBI Taxonomy" id="75934"/>
    <lineage>
        <taxon>Eukaryota</taxon>
        <taxon>Metazoa</taxon>
        <taxon>Chordata</taxon>
        <taxon>Craniata</taxon>
        <taxon>Vertebrata</taxon>
        <taxon>Euteleostomi</taxon>
        <taxon>Actinopterygii</taxon>
        <taxon>Neopterygii</taxon>
        <taxon>Teleostei</taxon>
        <taxon>Protacanthopterygii</taxon>
        <taxon>Esociformes</taxon>
        <taxon>Umbridae</taxon>
        <taxon>Umbra</taxon>
    </lineage>
</organism>
<feature type="region of interest" description="Disordered" evidence="2">
    <location>
        <begin position="1"/>
        <end position="34"/>
    </location>
</feature>
<feature type="compositionally biased region" description="Basic and acidic residues" evidence="2">
    <location>
        <begin position="1412"/>
        <end position="1421"/>
    </location>
</feature>
<gene>
    <name evidence="5" type="ORF">UPYG_G00195170</name>
</gene>
<keyword evidence="1" id="KW-0597">Phosphoprotein</keyword>
<name>A0ABD0WHA4_UMBPY</name>
<feature type="compositionally biased region" description="Polar residues" evidence="2">
    <location>
        <begin position="736"/>
        <end position="746"/>
    </location>
</feature>